<sequence>MNKNKLTLIIGLFLNSFIYSQTCTNSVATYTPIATEYMNSDYNSENVAQVFTASSSASNFDVTLELATCKSNGLCDAQLDLVTVNGGEPEWTNVIGSAVVPENQIYDWPSCQAGTFGSSTFSFNEVTLNTGVQYALVLKPAPGGDPGSRLAWRRSSTPTDPSNPYSGGDLWTYNLNNNSSMQNTNLDLQFNICNTSTCTNNVATYTPIATEYMNSDYNSENVAQVFTASSSASNFDVTLELATCKSNGLCDAQLDLVTVNGGEPEWTNVIGSAVVPKNQIYDWPSCQAGTFGSSTFSFNEATLNTGVQYALVLKPAPGGDPGSRLAWRRSSTPTDPSNPYSGGDLWTYNLNNNSSMQNTNLDLQFNICNTSTLGVFDHNINNNLFIYPNPSNDFIIISGLKKSNQYIIYNTLGVKTDSGNISDNEKINIQNFSNGMYFIILENGNIQKFVKK</sequence>
<evidence type="ECO:0000256" key="1">
    <source>
        <dbReference type="ARBA" id="ARBA00022729"/>
    </source>
</evidence>
<evidence type="ECO:0000259" key="3">
    <source>
        <dbReference type="Pfam" id="PF18962"/>
    </source>
</evidence>
<dbReference type="InterPro" id="IPR026444">
    <property type="entry name" value="Secre_tail"/>
</dbReference>
<keyword evidence="1" id="KW-0732">Signal</keyword>
<dbReference type="OrthoDB" id="977776at2"/>
<proteinExistence type="predicted"/>
<dbReference type="RefSeq" id="WP_144117667.1">
    <property type="nucleotide sequence ID" value="NZ_JACHGE010000007.1"/>
</dbReference>
<dbReference type="Proteomes" id="UP000315145">
    <property type="component" value="Unassembled WGS sequence"/>
</dbReference>
<feature type="region of interest" description="Disordered" evidence="2">
    <location>
        <begin position="144"/>
        <end position="165"/>
    </location>
</feature>
<evidence type="ECO:0000313" key="6">
    <source>
        <dbReference type="Proteomes" id="UP000315145"/>
    </source>
</evidence>
<dbReference type="EMBL" id="VWRS01000009">
    <property type="protein sequence ID" value="KAA5822414.1"/>
    <property type="molecule type" value="Genomic_DNA"/>
</dbReference>
<accession>A0A5M7B4N3</accession>
<gene>
    <name evidence="4" type="ORF">F2B50_14800</name>
    <name evidence="5" type="ORF">FPF71_14800</name>
</gene>
<evidence type="ECO:0000313" key="4">
    <source>
        <dbReference type="EMBL" id="KAA5822414.1"/>
    </source>
</evidence>
<feature type="compositionally biased region" description="Polar residues" evidence="2">
    <location>
        <begin position="154"/>
        <end position="165"/>
    </location>
</feature>
<evidence type="ECO:0000313" key="5">
    <source>
        <dbReference type="EMBL" id="TSJ73564.1"/>
    </source>
</evidence>
<reference evidence="5 6" key="2">
    <citation type="submission" date="2019-07" db="EMBL/GenBank/DDBJ databases">
        <title>Algibacter marinivivus sp. nov., isolated from the surface of a marine red alga.</title>
        <authorList>
            <person name="Zhong X."/>
            <person name="Xu W."/>
            <person name="Zhang Y."/>
            <person name="Zhang Q."/>
            <person name="Du Z."/>
        </authorList>
    </citation>
    <scope>NUCLEOTIDE SEQUENCE [LARGE SCALE GENOMIC DNA]</scope>
    <source>
        <strain evidence="5 6">RU-4-M-4</strain>
    </source>
</reference>
<dbReference type="EMBL" id="VMBF01000009">
    <property type="protein sequence ID" value="TSJ73564.1"/>
    <property type="molecule type" value="Genomic_DNA"/>
</dbReference>
<keyword evidence="6" id="KW-1185">Reference proteome</keyword>
<evidence type="ECO:0000256" key="2">
    <source>
        <dbReference type="SAM" id="MobiDB-lite"/>
    </source>
</evidence>
<evidence type="ECO:0000313" key="7">
    <source>
        <dbReference type="Proteomes" id="UP000322315"/>
    </source>
</evidence>
<comment type="caution">
    <text evidence="4">The sequence shown here is derived from an EMBL/GenBank/DDBJ whole genome shotgun (WGS) entry which is preliminary data.</text>
</comment>
<reference evidence="4" key="3">
    <citation type="submission" date="2019-09" db="EMBL/GenBank/DDBJ databases">
        <authorList>
            <person name="Zhang D.-C."/>
        </authorList>
    </citation>
    <scope>NUCLEOTIDE SEQUENCE</scope>
    <source>
        <strain evidence="4">RU-4-M-4</strain>
    </source>
</reference>
<protein>
    <submittedName>
        <fullName evidence="4">T9SS type A sorting domain-containing protein</fullName>
    </submittedName>
</protein>
<feature type="domain" description="Secretion system C-terminal sorting" evidence="3">
    <location>
        <begin position="386"/>
        <end position="451"/>
    </location>
</feature>
<dbReference type="NCBIfam" id="TIGR04183">
    <property type="entry name" value="Por_Secre_tail"/>
    <property type="match status" value="1"/>
</dbReference>
<organism evidence="4 7">
    <name type="scientific">Algibacter amylolyticus</name>
    <dbReference type="NCBI Taxonomy" id="1608400"/>
    <lineage>
        <taxon>Bacteria</taxon>
        <taxon>Pseudomonadati</taxon>
        <taxon>Bacteroidota</taxon>
        <taxon>Flavobacteriia</taxon>
        <taxon>Flavobacteriales</taxon>
        <taxon>Flavobacteriaceae</taxon>
        <taxon>Algibacter</taxon>
    </lineage>
</organism>
<dbReference type="Proteomes" id="UP000322315">
    <property type="component" value="Unassembled WGS sequence"/>
</dbReference>
<feature type="region of interest" description="Disordered" evidence="2">
    <location>
        <begin position="319"/>
        <end position="340"/>
    </location>
</feature>
<dbReference type="AlphaFoldDB" id="A0A5M7B4N3"/>
<feature type="compositionally biased region" description="Polar residues" evidence="2">
    <location>
        <begin position="329"/>
        <end position="340"/>
    </location>
</feature>
<reference evidence="4 7" key="1">
    <citation type="journal article" date="2015" name="Int. J. Syst. Evol. Microbiol.">
        <title>Algibacter amylolyticus sp. nov., isolated from intertidal sediment.</title>
        <authorList>
            <person name="Zhang D.C."/>
            <person name="Wu J."/>
            <person name="Neuner K."/>
            <person name="Yao J."/>
            <person name="Margesin R."/>
        </authorList>
    </citation>
    <scope>NUCLEOTIDE SEQUENCE [LARGE SCALE GENOMIC DNA]</scope>
    <source>
        <strain evidence="4 7">RU-4-M-4</strain>
    </source>
</reference>
<dbReference type="Pfam" id="PF18962">
    <property type="entry name" value="Por_Secre_tail"/>
    <property type="match status" value="1"/>
</dbReference>
<name>A0A5M7B4N3_9FLAO</name>